<dbReference type="EMBL" id="VSWC01000106">
    <property type="protein sequence ID" value="KAA1085785.1"/>
    <property type="molecule type" value="Genomic_DNA"/>
</dbReference>
<protein>
    <submittedName>
        <fullName evidence="1">Uncharacterized protein</fullName>
    </submittedName>
</protein>
<keyword evidence="2" id="KW-1185">Reference proteome</keyword>
<evidence type="ECO:0000313" key="1">
    <source>
        <dbReference type="EMBL" id="KAA1085785.1"/>
    </source>
</evidence>
<gene>
    <name evidence="1" type="ORF">PGT21_019297</name>
</gene>
<organism evidence="1 2">
    <name type="scientific">Puccinia graminis f. sp. tritici</name>
    <dbReference type="NCBI Taxonomy" id="56615"/>
    <lineage>
        <taxon>Eukaryota</taxon>
        <taxon>Fungi</taxon>
        <taxon>Dikarya</taxon>
        <taxon>Basidiomycota</taxon>
        <taxon>Pucciniomycotina</taxon>
        <taxon>Pucciniomycetes</taxon>
        <taxon>Pucciniales</taxon>
        <taxon>Pucciniaceae</taxon>
        <taxon>Puccinia</taxon>
    </lineage>
</organism>
<dbReference type="Proteomes" id="UP000324748">
    <property type="component" value="Unassembled WGS sequence"/>
</dbReference>
<proteinExistence type="predicted"/>
<name>A0A5B0N943_PUCGR</name>
<comment type="caution">
    <text evidence="1">The sequence shown here is derived from an EMBL/GenBank/DDBJ whole genome shotgun (WGS) entry which is preliminary data.</text>
</comment>
<dbReference type="AlphaFoldDB" id="A0A5B0N943"/>
<accession>A0A5B0N943</accession>
<sequence>MRMINEDGRGDNSFYTTSKSIFFELTSFSAVGSLKVIDEPSQNYLNGKGPWREQLGGREYSSRMRFPRICVI</sequence>
<reference evidence="1 2" key="1">
    <citation type="submission" date="2019-05" db="EMBL/GenBank/DDBJ databases">
        <title>Emergence of the Ug99 lineage of the wheat stem rust pathogen through somatic hybridization.</title>
        <authorList>
            <person name="Li F."/>
            <person name="Upadhyaya N.M."/>
            <person name="Sperschneider J."/>
            <person name="Matny O."/>
            <person name="Nguyen-Phuc H."/>
            <person name="Mago R."/>
            <person name="Raley C."/>
            <person name="Miller M.E."/>
            <person name="Silverstein K.A.T."/>
            <person name="Henningsen E."/>
            <person name="Hirsch C.D."/>
            <person name="Visser B."/>
            <person name="Pretorius Z.A."/>
            <person name="Steffenson B.J."/>
            <person name="Schwessinger B."/>
            <person name="Dodds P.N."/>
            <person name="Figueroa M."/>
        </authorList>
    </citation>
    <scope>NUCLEOTIDE SEQUENCE [LARGE SCALE GENOMIC DNA]</scope>
    <source>
        <strain evidence="1">21-0</strain>
    </source>
</reference>
<evidence type="ECO:0000313" key="2">
    <source>
        <dbReference type="Proteomes" id="UP000324748"/>
    </source>
</evidence>